<dbReference type="AlphaFoldDB" id="A0A0F8YYA8"/>
<proteinExistence type="predicted"/>
<protein>
    <submittedName>
        <fullName evidence="1">Uncharacterized protein</fullName>
    </submittedName>
</protein>
<dbReference type="EMBL" id="LAZR01063677">
    <property type="protein sequence ID" value="KKK59034.1"/>
    <property type="molecule type" value="Genomic_DNA"/>
</dbReference>
<comment type="caution">
    <text evidence="1">The sequence shown here is derived from an EMBL/GenBank/DDBJ whole genome shotgun (WGS) entry which is preliminary data.</text>
</comment>
<feature type="non-terminal residue" evidence="1">
    <location>
        <position position="1"/>
    </location>
</feature>
<gene>
    <name evidence="1" type="ORF">LCGC14_3038430</name>
</gene>
<sequence length="353" mass="37815">PQYALLAGRGGEILVIDELNLVDDTTSIRVDSAGAMVFEDVIGGPYELAELAADGAPDYGADNQIPFMNSTTDFDYSANLTWDGTNLITGVTPNLSYMSGSATPSFYMLREGNHATFHSIMYSNTAAHTNRRVTTRMGGTAVSPSAAPTDAQLIRWDSYLGDAGSGSSLAGSHYFQVDGAVADDDYDTKYVWNLKEGAGASGLMLTLGVNGLEYNADHSSDQNSNDRWVPDKAYVDTAVGGETSVTKTISYTNCPDDSTTDITIGDTDDVSFLFHYVASRDMGTVQQQAGMIEVLYEAVSGTVHYSSSYIGSDLDFTIEASDESNGDINLNIVVGDVNANDLSFDVRLYSKFT</sequence>
<accession>A0A0F8YYA8</accession>
<reference evidence="1" key="1">
    <citation type="journal article" date="2015" name="Nature">
        <title>Complex archaea that bridge the gap between prokaryotes and eukaryotes.</title>
        <authorList>
            <person name="Spang A."/>
            <person name="Saw J.H."/>
            <person name="Jorgensen S.L."/>
            <person name="Zaremba-Niedzwiedzka K."/>
            <person name="Martijn J."/>
            <person name="Lind A.E."/>
            <person name="van Eijk R."/>
            <person name="Schleper C."/>
            <person name="Guy L."/>
            <person name="Ettema T.J."/>
        </authorList>
    </citation>
    <scope>NUCLEOTIDE SEQUENCE</scope>
</reference>
<organism evidence="1">
    <name type="scientific">marine sediment metagenome</name>
    <dbReference type="NCBI Taxonomy" id="412755"/>
    <lineage>
        <taxon>unclassified sequences</taxon>
        <taxon>metagenomes</taxon>
        <taxon>ecological metagenomes</taxon>
    </lineage>
</organism>
<evidence type="ECO:0000313" key="1">
    <source>
        <dbReference type="EMBL" id="KKK59034.1"/>
    </source>
</evidence>
<name>A0A0F8YYA8_9ZZZZ</name>